<protein>
    <recommendedName>
        <fullName evidence="8">Probable membrane transporter protein</fullName>
    </recommendedName>
</protein>
<evidence type="ECO:0000256" key="3">
    <source>
        <dbReference type="ARBA" id="ARBA00022448"/>
    </source>
</evidence>
<dbReference type="PANTHER" id="PTHR30269:SF37">
    <property type="entry name" value="MEMBRANE TRANSPORTER PROTEIN"/>
    <property type="match status" value="1"/>
</dbReference>
<dbReference type="Pfam" id="PF01925">
    <property type="entry name" value="TauE"/>
    <property type="match status" value="1"/>
</dbReference>
<accession>A0A1I6H4V4</accession>
<evidence type="ECO:0000313" key="10">
    <source>
        <dbReference type="Proteomes" id="UP000199290"/>
    </source>
</evidence>
<evidence type="ECO:0000256" key="7">
    <source>
        <dbReference type="ARBA" id="ARBA00023136"/>
    </source>
</evidence>
<dbReference type="RefSeq" id="WP_091989737.1">
    <property type="nucleotide sequence ID" value="NZ_FOYV01000001.1"/>
</dbReference>
<feature type="transmembrane region" description="Helical" evidence="8">
    <location>
        <begin position="140"/>
        <end position="164"/>
    </location>
</feature>
<feature type="transmembrane region" description="Helical" evidence="8">
    <location>
        <begin position="15"/>
        <end position="35"/>
    </location>
</feature>
<keyword evidence="6 8" id="KW-1133">Transmembrane helix</keyword>
<evidence type="ECO:0000256" key="2">
    <source>
        <dbReference type="ARBA" id="ARBA00009142"/>
    </source>
</evidence>
<dbReference type="Proteomes" id="UP000199290">
    <property type="component" value="Unassembled WGS sequence"/>
</dbReference>
<feature type="transmembrane region" description="Helical" evidence="8">
    <location>
        <begin position="232"/>
        <end position="250"/>
    </location>
</feature>
<proteinExistence type="inferred from homology"/>
<evidence type="ECO:0000256" key="6">
    <source>
        <dbReference type="ARBA" id="ARBA00022989"/>
    </source>
</evidence>
<evidence type="ECO:0000256" key="5">
    <source>
        <dbReference type="ARBA" id="ARBA00022692"/>
    </source>
</evidence>
<feature type="transmembrane region" description="Helical" evidence="8">
    <location>
        <begin position="85"/>
        <end position="104"/>
    </location>
</feature>
<dbReference type="STRING" id="375760.SAMN04488073_2269"/>
<name>A0A1I6H4V4_9GAMM</name>
<feature type="transmembrane region" description="Helical" evidence="8">
    <location>
        <begin position="206"/>
        <end position="225"/>
    </location>
</feature>
<feature type="transmembrane region" description="Helical" evidence="8">
    <location>
        <begin position="111"/>
        <end position="128"/>
    </location>
</feature>
<dbReference type="PANTHER" id="PTHR30269">
    <property type="entry name" value="TRANSMEMBRANE PROTEIN YFCA"/>
    <property type="match status" value="1"/>
</dbReference>
<keyword evidence="5 8" id="KW-0812">Transmembrane</keyword>
<keyword evidence="10" id="KW-1185">Reference proteome</keyword>
<feature type="transmembrane region" description="Helical" evidence="8">
    <location>
        <begin position="176"/>
        <end position="200"/>
    </location>
</feature>
<gene>
    <name evidence="9" type="ORF">SAMN04488073_2269</name>
</gene>
<evidence type="ECO:0000256" key="4">
    <source>
        <dbReference type="ARBA" id="ARBA00022475"/>
    </source>
</evidence>
<evidence type="ECO:0000256" key="1">
    <source>
        <dbReference type="ARBA" id="ARBA00004651"/>
    </source>
</evidence>
<sequence>MELALTPAAFLPESLSLPVALFLLACSTITSMITASLGAGGGVLLLVLMASWMPPAAIIPVHGMIQLGSNVGRAALTWRHVDWRVIAAFAPGVLVGAAVGAWLLVNLPAHIWQLTIALFVLYLCWGPPLPKAALGTPGVFVASALTSFISLFVGATGPLVAAFIKQIHGDRFRTVATFATAMTLQHAPKALVFGAAGFLFFEWLPFILAMIACGFAGTWLGLHVLRSLSNRRFTLIFNIVLTAMAIRLLWQASASASWW</sequence>
<feature type="transmembrane region" description="Helical" evidence="8">
    <location>
        <begin position="42"/>
        <end position="65"/>
    </location>
</feature>
<dbReference type="AlphaFoldDB" id="A0A1I6H4V4"/>
<dbReference type="InterPro" id="IPR052017">
    <property type="entry name" value="TSUP"/>
</dbReference>
<evidence type="ECO:0000313" key="9">
    <source>
        <dbReference type="EMBL" id="SFR49327.1"/>
    </source>
</evidence>
<organism evidence="9 10">
    <name type="scientific">Marinobacter gudaonensis</name>
    <dbReference type="NCBI Taxonomy" id="375760"/>
    <lineage>
        <taxon>Bacteria</taxon>
        <taxon>Pseudomonadati</taxon>
        <taxon>Pseudomonadota</taxon>
        <taxon>Gammaproteobacteria</taxon>
        <taxon>Pseudomonadales</taxon>
        <taxon>Marinobacteraceae</taxon>
        <taxon>Marinobacter</taxon>
    </lineage>
</organism>
<keyword evidence="7 8" id="KW-0472">Membrane</keyword>
<dbReference type="EMBL" id="FOYV01000001">
    <property type="protein sequence ID" value="SFR49327.1"/>
    <property type="molecule type" value="Genomic_DNA"/>
</dbReference>
<dbReference type="InterPro" id="IPR002781">
    <property type="entry name" value="TM_pro_TauE-like"/>
</dbReference>
<reference evidence="10" key="1">
    <citation type="submission" date="2016-10" db="EMBL/GenBank/DDBJ databases">
        <authorList>
            <person name="Varghese N."/>
            <person name="Submissions S."/>
        </authorList>
    </citation>
    <scope>NUCLEOTIDE SEQUENCE [LARGE SCALE GENOMIC DNA]</scope>
    <source>
        <strain evidence="10">CGMCC 1.6294</strain>
    </source>
</reference>
<comment type="subcellular location">
    <subcellularLocation>
        <location evidence="1 8">Cell membrane</location>
        <topology evidence="1 8">Multi-pass membrane protein</topology>
    </subcellularLocation>
</comment>
<dbReference type="GO" id="GO:0005886">
    <property type="term" value="C:plasma membrane"/>
    <property type="evidence" value="ECO:0007669"/>
    <property type="project" value="UniProtKB-SubCell"/>
</dbReference>
<dbReference type="OrthoDB" id="6197550at2"/>
<keyword evidence="4 8" id="KW-1003">Cell membrane</keyword>
<evidence type="ECO:0000256" key="8">
    <source>
        <dbReference type="RuleBase" id="RU363041"/>
    </source>
</evidence>
<comment type="similarity">
    <text evidence="2 8">Belongs to the 4-toluene sulfonate uptake permease (TSUP) (TC 2.A.102) family.</text>
</comment>
<keyword evidence="3" id="KW-0813">Transport</keyword>